<name>A0A430HCL5_9BURK</name>
<protein>
    <submittedName>
        <fullName evidence="2">Uncharacterized protein</fullName>
    </submittedName>
</protein>
<dbReference type="RefSeq" id="WP_126077779.1">
    <property type="nucleotide sequence ID" value="NZ_CP051166.1"/>
</dbReference>
<dbReference type="OrthoDB" id="6879321at2"/>
<accession>A0A430HCL5</accession>
<evidence type="ECO:0000256" key="1">
    <source>
        <dbReference type="SAM" id="Phobius"/>
    </source>
</evidence>
<feature type="transmembrane region" description="Helical" evidence="1">
    <location>
        <begin position="77"/>
        <end position="96"/>
    </location>
</feature>
<dbReference type="EMBL" id="RXLQ01000030">
    <property type="protein sequence ID" value="RSZ55247.1"/>
    <property type="molecule type" value="Genomic_DNA"/>
</dbReference>
<keyword evidence="1" id="KW-0472">Membrane</keyword>
<keyword evidence="3" id="KW-1185">Reference proteome</keyword>
<comment type="caution">
    <text evidence="2">The sequence shown here is derived from an EMBL/GenBank/DDBJ whole genome shotgun (WGS) entry which is preliminary data.</text>
</comment>
<dbReference type="Proteomes" id="UP000278085">
    <property type="component" value="Unassembled WGS sequence"/>
</dbReference>
<dbReference type="Pfam" id="PF20535">
    <property type="entry name" value="DUF6750"/>
    <property type="match status" value="1"/>
</dbReference>
<evidence type="ECO:0000313" key="2">
    <source>
        <dbReference type="EMBL" id="RSZ55247.1"/>
    </source>
</evidence>
<sequence>MNFHNAWNSAGNGLLQAHLRLTATRDAMSGSSREHRLMLVSAAIVCGGLLVATAASAQGSDGIAGLVNKAGTQADSVKLSLGKVFAAAGFAGAGFGGWNWWRKGKEGEQSHIKGSQIFVPILAGAALGAIGFVMIKAGESVGIQRSDMGVVPT</sequence>
<keyword evidence="1" id="KW-1133">Transmembrane helix</keyword>
<feature type="transmembrane region" description="Helical" evidence="1">
    <location>
        <begin position="37"/>
        <end position="57"/>
    </location>
</feature>
<dbReference type="InterPro" id="IPR046638">
    <property type="entry name" value="DUF6750"/>
</dbReference>
<reference evidence="2 3" key="1">
    <citation type="submission" date="2018-12" db="EMBL/GenBank/DDBJ databases">
        <authorList>
            <person name="Yang E."/>
        </authorList>
    </citation>
    <scope>NUCLEOTIDE SEQUENCE [LARGE SCALE GENOMIC DNA]</scope>
    <source>
        <strain evidence="2 3">SOD</strain>
    </source>
</reference>
<feature type="transmembrane region" description="Helical" evidence="1">
    <location>
        <begin position="117"/>
        <end position="135"/>
    </location>
</feature>
<organism evidence="2 3">
    <name type="scientific">Massilia atriviolacea</name>
    <dbReference type="NCBI Taxonomy" id="2495579"/>
    <lineage>
        <taxon>Bacteria</taxon>
        <taxon>Pseudomonadati</taxon>
        <taxon>Pseudomonadota</taxon>
        <taxon>Betaproteobacteria</taxon>
        <taxon>Burkholderiales</taxon>
        <taxon>Oxalobacteraceae</taxon>
        <taxon>Telluria group</taxon>
        <taxon>Massilia</taxon>
    </lineage>
</organism>
<proteinExistence type="predicted"/>
<evidence type="ECO:0000313" key="3">
    <source>
        <dbReference type="Proteomes" id="UP000278085"/>
    </source>
</evidence>
<gene>
    <name evidence="2" type="ORF">EJB06_30450</name>
</gene>
<dbReference type="AlphaFoldDB" id="A0A430HCL5"/>
<keyword evidence="1" id="KW-0812">Transmembrane</keyword>